<organism evidence="2 3">
    <name type="scientific">Robiginitalea biformata (strain ATCC BAA-864 / DSM 15991 / KCTC 12146 / HTCC2501)</name>
    <dbReference type="NCBI Taxonomy" id="313596"/>
    <lineage>
        <taxon>Bacteria</taxon>
        <taxon>Pseudomonadati</taxon>
        <taxon>Bacteroidota</taxon>
        <taxon>Flavobacteriia</taxon>
        <taxon>Flavobacteriales</taxon>
        <taxon>Flavobacteriaceae</taxon>
        <taxon>Robiginitalea</taxon>
    </lineage>
</organism>
<reference evidence="2 3" key="1">
    <citation type="journal article" date="2009" name="J. Bacteriol.">
        <title>Complete genome sequence of Robiginitalea biformata HTCC2501.</title>
        <authorList>
            <person name="Oh H.M."/>
            <person name="Giovannoni S.J."/>
            <person name="Lee K."/>
            <person name="Ferriera S."/>
            <person name="Johnson J."/>
            <person name="Cho J.C."/>
        </authorList>
    </citation>
    <scope>NUCLEOTIDE SEQUENCE [LARGE SCALE GENOMIC DNA]</scope>
    <source>
        <strain evidence="3">ATCC BAA-864 / HTCC2501 / KCTC 12146</strain>
    </source>
</reference>
<dbReference type="HOGENOM" id="CLU_120405_2_0_10"/>
<protein>
    <recommendedName>
        <fullName evidence="4">DUF4231 domain-containing protein</fullName>
    </recommendedName>
</protein>
<dbReference type="NCBIfam" id="NF033634">
    <property type="entry name" value="SLATT_1"/>
    <property type="match status" value="1"/>
</dbReference>
<feature type="transmembrane region" description="Helical" evidence="1">
    <location>
        <begin position="30"/>
        <end position="49"/>
    </location>
</feature>
<keyword evidence="1" id="KW-1133">Transmembrane helix</keyword>
<dbReference type="eggNOG" id="ENOG5033207">
    <property type="taxonomic scope" value="Bacteria"/>
</dbReference>
<name>A4CGS3_ROBBH</name>
<gene>
    <name evidence="2" type="ordered locus">RB2501_04515</name>
</gene>
<evidence type="ECO:0000256" key="1">
    <source>
        <dbReference type="SAM" id="Phobius"/>
    </source>
</evidence>
<dbReference type="Pfam" id="PF14015">
    <property type="entry name" value="DUF4231"/>
    <property type="match status" value="1"/>
</dbReference>
<evidence type="ECO:0000313" key="3">
    <source>
        <dbReference type="Proteomes" id="UP000009049"/>
    </source>
</evidence>
<dbReference type="RefSeq" id="WP_012813826.1">
    <property type="nucleotide sequence ID" value="NC_013222.1"/>
</dbReference>
<sequence>MEMNEEQFMRDRVDDQLNWYRKKSTRNKKYHMLFSGIIIVSGSLIPLVAGYSQWNSQFDGLLVACLGVLTAMATGIAALYKFQEKWLSYRTAAEALLREKILYQTRTRAYAGNREAYALFVSNVEDILSNENRGWNEIMASSGASEAGA</sequence>
<dbReference type="AlphaFoldDB" id="A4CGS3"/>
<evidence type="ECO:0008006" key="4">
    <source>
        <dbReference type="Google" id="ProtNLM"/>
    </source>
</evidence>
<keyword evidence="3" id="KW-1185">Reference proteome</keyword>
<dbReference type="KEGG" id="rbi:RB2501_04515"/>
<dbReference type="OrthoDB" id="9791874at2"/>
<accession>A4CGS3</accession>
<keyword evidence="1" id="KW-0812">Transmembrane</keyword>
<dbReference type="InterPro" id="IPR025325">
    <property type="entry name" value="DUF4231"/>
</dbReference>
<dbReference type="STRING" id="313596.RB2501_04515"/>
<keyword evidence="1" id="KW-0472">Membrane</keyword>
<feature type="transmembrane region" description="Helical" evidence="1">
    <location>
        <begin position="61"/>
        <end position="80"/>
    </location>
</feature>
<dbReference type="EMBL" id="CP001712">
    <property type="protein sequence ID" value="EAR16131.1"/>
    <property type="molecule type" value="Genomic_DNA"/>
</dbReference>
<evidence type="ECO:0000313" key="2">
    <source>
        <dbReference type="EMBL" id="EAR16131.1"/>
    </source>
</evidence>
<dbReference type="Proteomes" id="UP000009049">
    <property type="component" value="Chromosome"/>
</dbReference>
<proteinExistence type="predicted"/>